<dbReference type="EMBL" id="JBHYPX010000038">
    <property type="protein sequence ID" value="MFE1354143.1"/>
    <property type="molecule type" value="Genomic_DNA"/>
</dbReference>
<proteinExistence type="predicted"/>
<evidence type="ECO:0000313" key="2">
    <source>
        <dbReference type="EMBL" id="MFE1354143.1"/>
    </source>
</evidence>
<dbReference type="Gene3D" id="3.40.50.150">
    <property type="entry name" value="Vaccinia Virus protein VP39"/>
    <property type="match status" value="2"/>
</dbReference>
<comment type="caution">
    <text evidence="2">The sequence shown here is derived from an EMBL/GenBank/DDBJ whole genome shotgun (WGS) entry which is preliminary data.</text>
</comment>
<name>A0ABW6GN15_9ACTN</name>
<feature type="compositionally biased region" description="Low complexity" evidence="1">
    <location>
        <begin position="13"/>
        <end position="45"/>
    </location>
</feature>
<feature type="region of interest" description="Disordered" evidence="1">
    <location>
        <begin position="1"/>
        <end position="53"/>
    </location>
</feature>
<gene>
    <name evidence="2" type="ORF">ACFW6T_19360</name>
</gene>
<evidence type="ECO:0000313" key="3">
    <source>
        <dbReference type="Proteomes" id="UP001599542"/>
    </source>
</evidence>
<evidence type="ECO:0000256" key="1">
    <source>
        <dbReference type="SAM" id="MobiDB-lite"/>
    </source>
</evidence>
<reference evidence="2 3" key="1">
    <citation type="submission" date="2024-09" db="EMBL/GenBank/DDBJ databases">
        <title>The Natural Products Discovery Center: Release of the First 8490 Sequenced Strains for Exploring Actinobacteria Biosynthetic Diversity.</title>
        <authorList>
            <person name="Kalkreuter E."/>
            <person name="Kautsar S.A."/>
            <person name="Yang D."/>
            <person name="Bader C.D."/>
            <person name="Teijaro C.N."/>
            <person name="Fluegel L."/>
            <person name="Davis C.M."/>
            <person name="Simpson J.R."/>
            <person name="Lauterbach L."/>
            <person name="Steele A.D."/>
            <person name="Gui C."/>
            <person name="Meng S."/>
            <person name="Li G."/>
            <person name="Viehrig K."/>
            <person name="Ye F."/>
            <person name="Su P."/>
            <person name="Kiefer A.F."/>
            <person name="Nichols A."/>
            <person name="Cepeda A.J."/>
            <person name="Yan W."/>
            <person name="Fan B."/>
            <person name="Jiang Y."/>
            <person name="Adhikari A."/>
            <person name="Zheng C.-J."/>
            <person name="Schuster L."/>
            <person name="Cowan T.M."/>
            <person name="Smanski M.J."/>
            <person name="Chevrette M.G."/>
            <person name="De Carvalho L.P.S."/>
            <person name="Shen B."/>
        </authorList>
    </citation>
    <scope>NUCLEOTIDE SEQUENCE [LARGE SCALE GENOMIC DNA]</scope>
    <source>
        <strain evidence="2 3">NPDC058753</strain>
    </source>
</reference>
<dbReference type="RefSeq" id="WP_380328984.1">
    <property type="nucleotide sequence ID" value="NZ_JBHYPW010000053.1"/>
</dbReference>
<dbReference type="Pfam" id="PF11899">
    <property type="entry name" value="DUF3419"/>
    <property type="match status" value="1"/>
</dbReference>
<dbReference type="InterPro" id="IPR021829">
    <property type="entry name" value="DUF3419"/>
</dbReference>
<dbReference type="Proteomes" id="UP001599542">
    <property type="component" value="Unassembled WGS sequence"/>
</dbReference>
<protein>
    <submittedName>
        <fullName evidence="2">DUF3419 family protein</fullName>
    </submittedName>
</protein>
<dbReference type="SUPFAM" id="SSF53335">
    <property type="entry name" value="S-adenosyl-L-methionine-dependent methyltransferases"/>
    <property type="match status" value="1"/>
</dbReference>
<accession>A0ABW6GN15</accession>
<organism evidence="2 3">
    <name type="scientific">Kitasatospora phosalacinea</name>
    <dbReference type="NCBI Taxonomy" id="2065"/>
    <lineage>
        <taxon>Bacteria</taxon>
        <taxon>Bacillati</taxon>
        <taxon>Actinomycetota</taxon>
        <taxon>Actinomycetes</taxon>
        <taxon>Kitasatosporales</taxon>
        <taxon>Streptomycetaceae</taxon>
        <taxon>Kitasatospora</taxon>
    </lineage>
</organism>
<dbReference type="InterPro" id="IPR029063">
    <property type="entry name" value="SAM-dependent_MTases_sf"/>
</dbReference>
<keyword evidence="3" id="KW-1185">Reference proteome</keyword>
<sequence>MTPASPPRRTADAPRTPGPATGTPGPTAGTPNAAAGTPGPAAGTPWRQGRLLAGPARRPRVLFGRMYEDPAVELAAFPPPGARVLCIASAGDTAAALAAAGYEVTAIDLNPAQLAYARARLEDGAPAATGSAERLTGLGRAAAAALLPAWRPAAVADFLRLDDPGEQQRRWADGFDGPGLRLLAAAALRPAGALAAVLQPGFRCALPRGFDQVLLRRIARTVARHPNATNDWAWRLLLGRERPGAAPVTALVTATATAAATAATGAGRVRLLRGEVVEHLERCAAGSYDAVTLSNVVDGPGPHFARRLRAAVEHAVRPGGTAVVRSLREPGPGGAGRAAEDRSAIWGVVRVVRTGTDGTRTR</sequence>